<evidence type="ECO:0000256" key="3">
    <source>
        <dbReference type="ARBA" id="ARBA00022801"/>
    </source>
</evidence>
<dbReference type="EMBL" id="QGGI01000012">
    <property type="protein sequence ID" value="PWJ90597.1"/>
    <property type="molecule type" value="Genomic_DNA"/>
</dbReference>
<comment type="similarity">
    <text evidence="1">Belongs to the helicase family. UvrD subfamily.</text>
</comment>
<dbReference type="GO" id="GO:0005829">
    <property type="term" value="C:cytosol"/>
    <property type="evidence" value="ECO:0007669"/>
    <property type="project" value="TreeGrafter"/>
</dbReference>
<dbReference type="Gene3D" id="3.40.50.300">
    <property type="entry name" value="P-loop containing nucleotide triphosphate hydrolases"/>
    <property type="match status" value="2"/>
</dbReference>
<dbReference type="GO" id="GO:0003677">
    <property type="term" value="F:DNA binding"/>
    <property type="evidence" value="ECO:0007669"/>
    <property type="project" value="InterPro"/>
</dbReference>
<evidence type="ECO:0000259" key="11">
    <source>
        <dbReference type="PROSITE" id="PS51198"/>
    </source>
</evidence>
<evidence type="ECO:0000256" key="10">
    <source>
        <dbReference type="PROSITE-ProRule" id="PRU00560"/>
    </source>
</evidence>
<dbReference type="Gene3D" id="1.10.10.160">
    <property type="match status" value="1"/>
</dbReference>
<dbReference type="PROSITE" id="PS51217">
    <property type="entry name" value="UVRD_HELICASE_CTER"/>
    <property type="match status" value="1"/>
</dbReference>
<evidence type="ECO:0000256" key="4">
    <source>
        <dbReference type="ARBA" id="ARBA00022806"/>
    </source>
</evidence>
<protein>
    <recommendedName>
        <fullName evidence="8">DNA 3'-5' helicase</fullName>
        <ecNumber evidence="8">5.6.2.4</ecNumber>
    </recommendedName>
</protein>
<dbReference type="GO" id="GO:0043138">
    <property type="term" value="F:3'-5' DNA helicase activity"/>
    <property type="evidence" value="ECO:0007669"/>
    <property type="project" value="UniProtKB-EC"/>
</dbReference>
<accession>A0AA45C653</accession>
<gene>
    <name evidence="13" type="ORF">C7380_11267</name>
</gene>
<dbReference type="Pfam" id="PF00580">
    <property type="entry name" value="UvrD-helicase"/>
    <property type="match status" value="1"/>
</dbReference>
<evidence type="ECO:0000313" key="13">
    <source>
        <dbReference type="EMBL" id="PWJ90597.1"/>
    </source>
</evidence>
<dbReference type="PANTHER" id="PTHR11070:SF3">
    <property type="entry name" value="DNA 3'-5' HELICASE"/>
    <property type="match status" value="1"/>
</dbReference>
<sequence length="655" mass="76435">MLENEGVFEIQPKIPAFFKEELDEEQYESVIKSNGKSLIIAGPGSGKTRVITYKIAYLIYNDIKPENILLLTFTRAAAKQMIERVKNVTNMELNGMMAGTFHHFCNYILRVYASKIGFNNNFTILDSEDSKDLMKIARNEYCEKLGDYAKKIPKENVILKIISYSSNTLKSLRESILEISSFLIEYENDIEQIWIKYQELKKEINAMDYDDLLINTAMLLKSDKELLKYISKRYRYVLVDEFQDTNKIQLEIVEALSDYHKNLIAVGDDSQSIYSFRGARFENIKDFMDEKNVKLFKIQTNYRSTPEIVNLINDMIPTSSVKKHLNAKRKPYLKPTIIETFDDLEQSEAVIKIIDEKIEEGIEYNDIAILYRSHALSMSLQQKLDSKLIPYKLLSGKRFIETRHIKDILSFLKILYNPYDKISWIRVMKLFPGIGTKTAVRNYESIISNLSEGINILDIFDKLSNKKTKDIYELLTKIYKKRDDKPQNLINEIYENFYKEYSNLNYKNSRSRNMDIERFSEISSKYENTGKFLEDMTLSENIEVRPSDKNDKKDEITLTTVHGSKGLEWKVVIIISANPGDFPNGMAIKEKNLDEEERLFYVAITRAKDELYILKQTTGSTNPYLRNSFVFIKSENDFIKKISEDKVNKMRVGYL</sequence>
<dbReference type="RefSeq" id="WP_109605176.1">
    <property type="nucleotide sequence ID" value="NZ_JAMHJO010000001.1"/>
</dbReference>
<dbReference type="InterPro" id="IPR000212">
    <property type="entry name" value="DNA_helicase_UvrD/REP"/>
</dbReference>
<dbReference type="InterPro" id="IPR014017">
    <property type="entry name" value="DNA_helicase_UvrD-like_C"/>
</dbReference>
<comment type="catalytic activity">
    <reaction evidence="9">
        <text>ATP + H2O = ADP + phosphate + H(+)</text>
        <dbReference type="Rhea" id="RHEA:13065"/>
        <dbReference type="ChEBI" id="CHEBI:15377"/>
        <dbReference type="ChEBI" id="CHEBI:15378"/>
        <dbReference type="ChEBI" id="CHEBI:30616"/>
        <dbReference type="ChEBI" id="CHEBI:43474"/>
        <dbReference type="ChEBI" id="CHEBI:456216"/>
        <dbReference type="EC" id="5.6.2.4"/>
    </reaction>
</comment>
<evidence type="ECO:0000256" key="5">
    <source>
        <dbReference type="ARBA" id="ARBA00022840"/>
    </source>
</evidence>
<dbReference type="Proteomes" id="UP000245921">
    <property type="component" value="Unassembled WGS sequence"/>
</dbReference>
<evidence type="ECO:0000256" key="6">
    <source>
        <dbReference type="ARBA" id="ARBA00023235"/>
    </source>
</evidence>
<dbReference type="Gene3D" id="1.10.486.10">
    <property type="entry name" value="PCRA, domain 4"/>
    <property type="match status" value="1"/>
</dbReference>
<proteinExistence type="inferred from homology"/>
<dbReference type="GO" id="GO:0005524">
    <property type="term" value="F:ATP binding"/>
    <property type="evidence" value="ECO:0007669"/>
    <property type="project" value="UniProtKB-UniRule"/>
</dbReference>
<dbReference type="InterPro" id="IPR027417">
    <property type="entry name" value="P-loop_NTPase"/>
</dbReference>
<keyword evidence="6" id="KW-0413">Isomerase</keyword>
<keyword evidence="4 10" id="KW-0347">Helicase</keyword>
<dbReference type="PANTHER" id="PTHR11070">
    <property type="entry name" value="UVRD / RECB / PCRA DNA HELICASE FAMILY MEMBER"/>
    <property type="match status" value="1"/>
</dbReference>
<dbReference type="InterPro" id="IPR013986">
    <property type="entry name" value="DExx_box_DNA_helicase_dom_sf"/>
</dbReference>
<keyword evidence="2 10" id="KW-0547">Nucleotide-binding</keyword>
<evidence type="ECO:0000256" key="8">
    <source>
        <dbReference type="ARBA" id="ARBA00034808"/>
    </source>
</evidence>
<evidence type="ECO:0000313" key="14">
    <source>
        <dbReference type="Proteomes" id="UP000245921"/>
    </source>
</evidence>
<comment type="catalytic activity">
    <reaction evidence="7">
        <text>Couples ATP hydrolysis with the unwinding of duplex DNA by translocating in the 3'-5' direction.</text>
        <dbReference type="EC" id="5.6.2.4"/>
    </reaction>
</comment>
<dbReference type="EC" id="5.6.2.4" evidence="8"/>
<dbReference type="Pfam" id="PF13361">
    <property type="entry name" value="UvrD_C"/>
    <property type="match status" value="1"/>
</dbReference>
<keyword evidence="14" id="KW-1185">Reference proteome</keyword>
<dbReference type="GO" id="GO:0000725">
    <property type="term" value="P:recombinational repair"/>
    <property type="evidence" value="ECO:0007669"/>
    <property type="project" value="TreeGrafter"/>
</dbReference>
<dbReference type="AlphaFoldDB" id="A0AA45C653"/>
<feature type="domain" description="UvrD-like helicase C-terminal" evidence="12">
    <location>
        <begin position="306"/>
        <end position="566"/>
    </location>
</feature>
<evidence type="ECO:0000256" key="2">
    <source>
        <dbReference type="ARBA" id="ARBA00022741"/>
    </source>
</evidence>
<name>A0AA45C653_9BACT</name>
<keyword evidence="3 10" id="KW-0378">Hydrolase</keyword>
<evidence type="ECO:0000259" key="12">
    <source>
        <dbReference type="PROSITE" id="PS51217"/>
    </source>
</evidence>
<dbReference type="GO" id="GO:0016787">
    <property type="term" value="F:hydrolase activity"/>
    <property type="evidence" value="ECO:0007669"/>
    <property type="project" value="UniProtKB-UniRule"/>
</dbReference>
<reference evidence="13 14" key="1">
    <citation type="submission" date="2018-05" db="EMBL/GenBank/DDBJ databases">
        <title>Genomic Encyclopedia of Type Strains, Phase IV (KMG-IV): sequencing the most valuable type-strain genomes for metagenomic binning, comparative biology and taxonomic classification.</title>
        <authorList>
            <person name="Goeker M."/>
        </authorList>
    </citation>
    <scope>NUCLEOTIDE SEQUENCE [LARGE SCALE GENOMIC DNA]</scope>
    <source>
        <strain evidence="13 14">DSM 24906</strain>
    </source>
</reference>
<dbReference type="InterPro" id="IPR014016">
    <property type="entry name" value="UvrD-like_ATP-bd"/>
</dbReference>
<feature type="binding site" evidence="10">
    <location>
        <begin position="41"/>
        <end position="48"/>
    </location>
    <ligand>
        <name>ATP</name>
        <dbReference type="ChEBI" id="CHEBI:30616"/>
    </ligand>
</feature>
<evidence type="ECO:0000256" key="7">
    <source>
        <dbReference type="ARBA" id="ARBA00034617"/>
    </source>
</evidence>
<comment type="caution">
    <text evidence="13">The sequence shown here is derived from an EMBL/GenBank/DDBJ whole genome shotgun (WGS) entry which is preliminary data.</text>
</comment>
<feature type="domain" description="UvrD-like helicase ATP-binding" evidence="11">
    <location>
        <begin position="20"/>
        <end position="305"/>
    </location>
</feature>
<evidence type="ECO:0000256" key="1">
    <source>
        <dbReference type="ARBA" id="ARBA00009922"/>
    </source>
</evidence>
<evidence type="ECO:0000256" key="9">
    <source>
        <dbReference type="ARBA" id="ARBA00048988"/>
    </source>
</evidence>
<dbReference type="PROSITE" id="PS51198">
    <property type="entry name" value="UVRD_HELICASE_ATP_BIND"/>
    <property type="match status" value="1"/>
</dbReference>
<dbReference type="SUPFAM" id="SSF52540">
    <property type="entry name" value="P-loop containing nucleoside triphosphate hydrolases"/>
    <property type="match status" value="1"/>
</dbReference>
<keyword evidence="5 10" id="KW-0067">ATP-binding</keyword>
<dbReference type="CDD" id="cd17932">
    <property type="entry name" value="DEXQc_UvrD"/>
    <property type="match status" value="1"/>
</dbReference>
<organism evidence="13 14">
    <name type="scientific">Oceanotoga teriensis</name>
    <dbReference type="NCBI Taxonomy" id="515440"/>
    <lineage>
        <taxon>Bacteria</taxon>
        <taxon>Thermotogati</taxon>
        <taxon>Thermotogota</taxon>
        <taxon>Thermotogae</taxon>
        <taxon>Petrotogales</taxon>
        <taxon>Petrotogaceae</taxon>
        <taxon>Oceanotoga</taxon>
    </lineage>
</organism>